<organism evidence="2 3">
    <name type="scientific">Eubacterium aggregans</name>
    <dbReference type="NCBI Taxonomy" id="81409"/>
    <lineage>
        <taxon>Bacteria</taxon>
        <taxon>Bacillati</taxon>
        <taxon>Bacillota</taxon>
        <taxon>Clostridia</taxon>
        <taxon>Eubacteriales</taxon>
        <taxon>Eubacteriaceae</taxon>
        <taxon>Eubacterium</taxon>
    </lineage>
</organism>
<keyword evidence="3" id="KW-1185">Reference proteome</keyword>
<dbReference type="Pfam" id="PF14072">
    <property type="entry name" value="DndB"/>
    <property type="match status" value="1"/>
</dbReference>
<protein>
    <submittedName>
        <fullName evidence="2">DNA sulfur modification protein DndB</fullName>
    </submittedName>
</protein>
<evidence type="ECO:0000256" key="1">
    <source>
        <dbReference type="SAM" id="Coils"/>
    </source>
</evidence>
<dbReference type="Proteomes" id="UP000199394">
    <property type="component" value="Unassembled WGS sequence"/>
</dbReference>
<dbReference type="EMBL" id="FNRK01000016">
    <property type="protein sequence ID" value="SEA60747.1"/>
    <property type="molecule type" value="Genomic_DNA"/>
</dbReference>
<dbReference type="OrthoDB" id="9789139at2"/>
<evidence type="ECO:0000313" key="3">
    <source>
        <dbReference type="Proteomes" id="UP000199394"/>
    </source>
</evidence>
<reference evidence="2 3" key="1">
    <citation type="submission" date="2016-10" db="EMBL/GenBank/DDBJ databases">
        <authorList>
            <person name="de Groot N.N."/>
        </authorList>
    </citation>
    <scope>NUCLEOTIDE SEQUENCE [LARGE SCALE GENOMIC DNA]</scope>
    <source>
        <strain evidence="2 3">SR12</strain>
    </source>
</reference>
<dbReference type="CDD" id="cd16413">
    <property type="entry name" value="DGQHR_domain"/>
    <property type="match status" value="1"/>
</dbReference>
<dbReference type="STRING" id="81409.SAMN04515656_1163"/>
<dbReference type="InterPro" id="IPR017642">
    <property type="entry name" value="DNA_S_mod_DndB"/>
</dbReference>
<name>A0A1H4CK60_9FIRM</name>
<keyword evidence="1" id="KW-0175">Coiled coil</keyword>
<dbReference type="RefSeq" id="WP_090308129.1">
    <property type="nucleotide sequence ID" value="NZ_FNRK01000016.1"/>
</dbReference>
<feature type="coiled-coil region" evidence="1">
    <location>
        <begin position="602"/>
        <end position="629"/>
    </location>
</feature>
<evidence type="ECO:0000313" key="2">
    <source>
        <dbReference type="EMBL" id="SEA60747.1"/>
    </source>
</evidence>
<proteinExistence type="predicted"/>
<dbReference type="AlphaFoldDB" id="A0A1H4CK60"/>
<accession>A0A1H4CK60</accession>
<sequence length="764" mass="89216">MTNWDNIVTDKELKQSKRLRKNLYIEQKVRKVCQEELEGEGWEFVRKYADDRFVKVKKKKLFDELFEDKVWFLFAQMGFESLNKDRQFKMSYDFHNADLTQQIDVFAVDQETILIIECKAADSLKDGNFKKEIEALHGQMSGLRKEALKQYPNRKVRFIWATDNYILNRADLKRLEEWGIVNFNRSMIQYYEELVKHLGTCARYQLLGNLFANQEIKNMDTRIPAIEGKMGGYTYYAFSIEPEKLLKLGYVLHRSEANKNMMPTYQRIIKKKRLKEVQNFINNGGYFPNSLIVSIESDKKVQFDLAAMKVENSLSKIGVLHLPKKYHSIYIIDGQHRLYGYSDTPFAEKNSIPVVAFINLDRNEQLKIFMDINENQKAVSKTLRVTLNSDMLWDSKNGNEKREALRSKIAQMCGEEATSPLHGRIVIGEDEKNATKCITIEAIQVALKKCQFFSVFSKNNTIQMNGTFDFGENQSTCDSFYPFLEQCLAYVKSEAEEEWMLGENGILTINRGIQAVIRVINDIINHLIKQSKINPLQDKEEHIFSEVQYYLKALVDFLKGVDINKRKELKSFLGGGADTKFWREFQRIIANKYEDFQPEGLSEYLENETQQYNNEARQYLNDIESKLKEKIEIGLQQYYGENWEIKGLPKTVYKKAEGEANDRNYENVSKDEEDVEFVTAWDYVDLLDFKSIVIYGSNWSEIFDDIITRPEDKQVAGGKEAKTKWIETLSKEKNKLVRTSSYSVPKMSFELISEVHQWIVNADD</sequence>
<gene>
    <name evidence="2" type="ORF">SAMN04515656_1163</name>
</gene>
<dbReference type="InterPro" id="IPR017601">
    <property type="entry name" value="DGQHR-contain_dom"/>
</dbReference>
<dbReference type="NCBIfam" id="TIGR03187">
    <property type="entry name" value="DGQHR"/>
    <property type="match status" value="1"/>
</dbReference>